<name>A0A8H5MB63_9AGAR</name>
<evidence type="ECO:0000313" key="5">
    <source>
        <dbReference type="EMBL" id="KAF5387578.1"/>
    </source>
</evidence>
<evidence type="ECO:0000256" key="1">
    <source>
        <dbReference type="ARBA" id="ARBA00009005"/>
    </source>
</evidence>
<dbReference type="Pfam" id="PF00656">
    <property type="entry name" value="Peptidase_C14"/>
    <property type="match status" value="1"/>
</dbReference>
<evidence type="ECO:0000256" key="2">
    <source>
        <dbReference type="ARBA" id="ARBA00022703"/>
    </source>
</evidence>
<evidence type="ECO:0000259" key="4">
    <source>
        <dbReference type="Pfam" id="PF00656"/>
    </source>
</evidence>
<dbReference type="AlphaFoldDB" id="A0A8H5MB63"/>
<dbReference type="InterPro" id="IPR050452">
    <property type="entry name" value="Metacaspase"/>
</dbReference>
<gene>
    <name evidence="5" type="ORF">D9757_006584</name>
</gene>
<keyword evidence="3" id="KW-0788">Thiol protease</keyword>
<proteinExistence type="inferred from homology"/>
<evidence type="ECO:0000256" key="3">
    <source>
        <dbReference type="ARBA" id="ARBA00022807"/>
    </source>
</evidence>
<dbReference type="EMBL" id="JAACJN010000031">
    <property type="protein sequence ID" value="KAF5387578.1"/>
    <property type="molecule type" value="Genomic_DNA"/>
</dbReference>
<comment type="similarity">
    <text evidence="1">Belongs to the peptidase C14B family.</text>
</comment>
<dbReference type="SUPFAM" id="SSF52129">
    <property type="entry name" value="Caspase-like"/>
    <property type="match status" value="1"/>
</dbReference>
<dbReference type="InterPro" id="IPR011600">
    <property type="entry name" value="Pept_C14_caspase"/>
</dbReference>
<dbReference type="PANTHER" id="PTHR48104">
    <property type="entry name" value="METACASPASE-4"/>
    <property type="match status" value="1"/>
</dbReference>
<comment type="caution">
    <text evidence="5">The sequence shown here is derived from an EMBL/GenBank/DDBJ whole genome shotgun (WGS) entry which is preliminary data.</text>
</comment>
<reference evidence="5 6" key="1">
    <citation type="journal article" date="2020" name="ISME J.">
        <title>Uncovering the hidden diversity of litter-decomposition mechanisms in mushroom-forming fungi.</title>
        <authorList>
            <person name="Floudas D."/>
            <person name="Bentzer J."/>
            <person name="Ahren D."/>
            <person name="Johansson T."/>
            <person name="Persson P."/>
            <person name="Tunlid A."/>
        </authorList>
    </citation>
    <scope>NUCLEOTIDE SEQUENCE [LARGE SCALE GENOMIC DNA]</scope>
    <source>
        <strain evidence="5 6">CBS 406.79</strain>
    </source>
</reference>
<keyword evidence="6" id="KW-1185">Reference proteome</keyword>
<dbReference type="GO" id="GO:0006508">
    <property type="term" value="P:proteolysis"/>
    <property type="evidence" value="ECO:0007669"/>
    <property type="project" value="InterPro"/>
</dbReference>
<keyword evidence="3" id="KW-0378">Hydrolase</keyword>
<dbReference type="InterPro" id="IPR029030">
    <property type="entry name" value="Caspase-like_dom_sf"/>
</dbReference>
<feature type="domain" description="Peptidase C14 caspase" evidence="4">
    <location>
        <begin position="44"/>
        <end position="380"/>
    </location>
</feature>
<dbReference type="GO" id="GO:0004197">
    <property type="term" value="F:cysteine-type endopeptidase activity"/>
    <property type="evidence" value="ECO:0007669"/>
    <property type="project" value="InterPro"/>
</dbReference>
<evidence type="ECO:0000313" key="6">
    <source>
        <dbReference type="Proteomes" id="UP000518752"/>
    </source>
</evidence>
<dbReference type="Proteomes" id="UP000518752">
    <property type="component" value="Unassembled WGS sequence"/>
</dbReference>
<sequence>MHFHHSKDVPVEGQQDPVTTIERKYETTTTTKKEWISSNCTGNKKALIIGINYEGTNSSLGGCHSDASRMYQFISKTYGFTDDSIIVLRDDTKLKAEYQPTKANILYWMQWLVQDAQPHDSLFFHYSGHGGQRADHDGDEMDYNDECIYPVDSIAITDATPEQKASTRGKTIIDDELHLSLVSPLPPGVRLTAIFDSCHSGSVLDLPFMYAAASGKLKEGQLLAEEDEEQAEEMKKGRGVLAVEKKETWKIKEKIYEIKDMLEATKDIIHESEQRLFVQKDRKGALMDIERLDGVRAHVKHVEQLEKRNESLADVVLISGCKDTQVSSDASENGIPTGALSWALITTLQENPKPTYLKLLDSIRAKLKKEKYNQLPQLSTGHPMDLSAVFIA</sequence>
<dbReference type="GO" id="GO:0005737">
    <property type="term" value="C:cytoplasm"/>
    <property type="evidence" value="ECO:0007669"/>
    <property type="project" value="TreeGrafter"/>
</dbReference>
<dbReference type="OrthoDB" id="3223806at2759"/>
<keyword evidence="2" id="KW-0053">Apoptosis</keyword>
<dbReference type="GO" id="GO:0006915">
    <property type="term" value="P:apoptotic process"/>
    <property type="evidence" value="ECO:0007669"/>
    <property type="project" value="UniProtKB-KW"/>
</dbReference>
<protein>
    <recommendedName>
        <fullName evidence="4">Peptidase C14 caspase domain-containing protein</fullName>
    </recommendedName>
</protein>
<dbReference type="Gene3D" id="3.40.50.12660">
    <property type="match status" value="2"/>
</dbReference>
<keyword evidence="3" id="KW-0645">Protease</keyword>
<accession>A0A8H5MB63</accession>
<dbReference type="PANTHER" id="PTHR48104:SF30">
    <property type="entry name" value="METACASPASE-1"/>
    <property type="match status" value="1"/>
</dbReference>
<organism evidence="5 6">
    <name type="scientific">Collybiopsis confluens</name>
    <dbReference type="NCBI Taxonomy" id="2823264"/>
    <lineage>
        <taxon>Eukaryota</taxon>
        <taxon>Fungi</taxon>
        <taxon>Dikarya</taxon>
        <taxon>Basidiomycota</taxon>
        <taxon>Agaricomycotina</taxon>
        <taxon>Agaricomycetes</taxon>
        <taxon>Agaricomycetidae</taxon>
        <taxon>Agaricales</taxon>
        <taxon>Marasmiineae</taxon>
        <taxon>Omphalotaceae</taxon>
        <taxon>Collybiopsis</taxon>
    </lineage>
</organism>